<dbReference type="Pfam" id="PF20465">
    <property type="entry name" value="MmeI_hel"/>
    <property type="match status" value="1"/>
</dbReference>
<dbReference type="InterPro" id="IPR002052">
    <property type="entry name" value="DNA_methylase_N6_adenine_CS"/>
</dbReference>
<feature type="domain" description="MmeI-like helicase spacer" evidence="8">
    <location>
        <begin position="214"/>
        <end position="297"/>
    </location>
</feature>
<dbReference type="Gene3D" id="3.40.50.150">
    <property type="entry name" value="Vaccinia Virus protein VP39"/>
    <property type="match status" value="1"/>
</dbReference>
<dbReference type="STRING" id="1293045.H663_07985"/>
<dbReference type="AlphaFoldDB" id="A0A2T7UCC9"/>
<keyword evidence="5" id="KW-0175">Coiled coil</keyword>
<dbReference type="GO" id="GO:0009007">
    <property type="term" value="F:site-specific DNA-methyltransferase (adenine-specific) activity"/>
    <property type="evidence" value="ECO:0007669"/>
    <property type="project" value="UniProtKB-EC"/>
</dbReference>
<evidence type="ECO:0000256" key="4">
    <source>
        <dbReference type="ARBA" id="ARBA00047942"/>
    </source>
</evidence>
<dbReference type="EMBL" id="LFYT02000015">
    <property type="protein sequence ID" value="PVE42353.1"/>
    <property type="molecule type" value="Genomic_DNA"/>
</dbReference>
<feature type="domain" description="MmeI-like target recognition" evidence="9">
    <location>
        <begin position="850"/>
        <end position="979"/>
    </location>
</feature>
<keyword evidence="2 11" id="KW-0489">Methyltransferase</keyword>
<dbReference type="RefSeq" id="WP_053171936.1">
    <property type="nucleotide sequence ID" value="NZ_LFYT02000015.1"/>
</dbReference>
<evidence type="ECO:0000256" key="1">
    <source>
        <dbReference type="ARBA" id="ARBA00011900"/>
    </source>
</evidence>
<dbReference type="GO" id="GO:0003676">
    <property type="term" value="F:nucleic acid binding"/>
    <property type="evidence" value="ECO:0007669"/>
    <property type="project" value="InterPro"/>
</dbReference>
<dbReference type="InterPro" id="IPR050953">
    <property type="entry name" value="N4_N6_ade-DNA_methylase"/>
</dbReference>
<proteinExistence type="predicted"/>
<dbReference type="Pfam" id="PF20473">
    <property type="entry name" value="MmeI_Mtase"/>
    <property type="match status" value="1"/>
</dbReference>
<dbReference type="SUPFAM" id="SSF53335">
    <property type="entry name" value="S-adenosyl-L-methionine-dependent methyltransferases"/>
    <property type="match status" value="1"/>
</dbReference>
<name>A0A2T7UCC9_9BURK</name>
<feature type="domain" description="MmeI-like DNA-methyltransferase" evidence="10">
    <location>
        <begin position="436"/>
        <end position="727"/>
    </location>
</feature>
<feature type="region of interest" description="Disordered" evidence="6">
    <location>
        <begin position="1131"/>
        <end position="1156"/>
    </location>
</feature>
<evidence type="ECO:0000313" key="12">
    <source>
        <dbReference type="Proteomes" id="UP000037507"/>
    </source>
</evidence>
<dbReference type="GO" id="GO:0032259">
    <property type="term" value="P:methylation"/>
    <property type="evidence" value="ECO:0007669"/>
    <property type="project" value="UniProtKB-KW"/>
</dbReference>
<feature type="domain" description="MmeI-like N-terminal" evidence="7">
    <location>
        <begin position="12"/>
        <end position="208"/>
    </location>
</feature>
<dbReference type="PANTHER" id="PTHR33841">
    <property type="entry name" value="DNA METHYLTRANSFERASE YEEA-RELATED"/>
    <property type="match status" value="1"/>
</dbReference>
<evidence type="ECO:0000259" key="10">
    <source>
        <dbReference type="Pfam" id="PF20473"/>
    </source>
</evidence>
<organism evidence="11 12">
    <name type="scientific">Limnohabitans planktonicus II-D5</name>
    <dbReference type="NCBI Taxonomy" id="1293045"/>
    <lineage>
        <taxon>Bacteria</taxon>
        <taxon>Pseudomonadati</taxon>
        <taxon>Pseudomonadota</taxon>
        <taxon>Betaproteobacteria</taxon>
        <taxon>Burkholderiales</taxon>
        <taxon>Comamonadaceae</taxon>
        <taxon>Limnohabitans</taxon>
    </lineage>
</organism>
<dbReference type="Pfam" id="PF20466">
    <property type="entry name" value="MmeI_TRD"/>
    <property type="match status" value="1"/>
</dbReference>
<dbReference type="PROSITE" id="PS00092">
    <property type="entry name" value="N6_MTASE"/>
    <property type="match status" value="1"/>
</dbReference>
<dbReference type="Pfam" id="PF20464">
    <property type="entry name" value="MmeI_N"/>
    <property type="match status" value="1"/>
</dbReference>
<gene>
    <name evidence="11" type="ORF">H663_012585</name>
</gene>
<feature type="coiled-coil region" evidence="5">
    <location>
        <begin position="389"/>
        <end position="437"/>
    </location>
</feature>
<comment type="caution">
    <text evidence="11">The sequence shown here is derived from an EMBL/GenBank/DDBJ whole genome shotgun (WGS) entry which is preliminary data.</text>
</comment>
<comment type="catalytic activity">
    <reaction evidence="4">
        <text>a 2'-deoxyadenosine in DNA + S-adenosyl-L-methionine = an N(6)-methyl-2'-deoxyadenosine in DNA + S-adenosyl-L-homocysteine + H(+)</text>
        <dbReference type="Rhea" id="RHEA:15197"/>
        <dbReference type="Rhea" id="RHEA-COMP:12418"/>
        <dbReference type="Rhea" id="RHEA-COMP:12419"/>
        <dbReference type="ChEBI" id="CHEBI:15378"/>
        <dbReference type="ChEBI" id="CHEBI:57856"/>
        <dbReference type="ChEBI" id="CHEBI:59789"/>
        <dbReference type="ChEBI" id="CHEBI:90615"/>
        <dbReference type="ChEBI" id="CHEBI:90616"/>
        <dbReference type="EC" id="2.1.1.72"/>
    </reaction>
</comment>
<dbReference type="InterPro" id="IPR029063">
    <property type="entry name" value="SAM-dependent_MTases_sf"/>
</dbReference>
<reference evidence="11" key="1">
    <citation type="submission" date="2017-04" db="EMBL/GenBank/DDBJ databases">
        <title>Unexpected and diverse lifestyles within the genus Limnohabitans.</title>
        <authorList>
            <person name="Kasalicky V."/>
            <person name="Mehrshad M."/>
            <person name="Andrei S.-A."/>
            <person name="Salcher M."/>
            <person name="Kratochvilova H."/>
            <person name="Simek K."/>
            <person name="Ghai R."/>
        </authorList>
    </citation>
    <scope>NUCLEOTIDE SEQUENCE [LARGE SCALE GENOMIC DNA]</scope>
    <source>
        <strain evidence="11">II-D5</strain>
    </source>
</reference>
<evidence type="ECO:0000259" key="9">
    <source>
        <dbReference type="Pfam" id="PF20466"/>
    </source>
</evidence>
<evidence type="ECO:0000256" key="5">
    <source>
        <dbReference type="SAM" id="Coils"/>
    </source>
</evidence>
<dbReference type="OrthoDB" id="9782445at2"/>
<evidence type="ECO:0000256" key="6">
    <source>
        <dbReference type="SAM" id="MobiDB-lite"/>
    </source>
</evidence>
<evidence type="ECO:0000256" key="3">
    <source>
        <dbReference type="ARBA" id="ARBA00022679"/>
    </source>
</evidence>
<evidence type="ECO:0000259" key="7">
    <source>
        <dbReference type="Pfam" id="PF20464"/>
    </source>
</evidence>
<dbReference type="EC" id="2.1.1.72" evidence="1"/>
<dbReference type="InterPro" id="IPR046817">
    <property type="entry name" value="MmeI_N"/>
</dbReference>
<protein>
    <recommendedName>
        <fullName evidence="1">site-specific DNA-methyltransferase (adenine-specific)</fullName>
        <ecNumber evidence="1">2.1.1.72</ecNumber>
    </recommendedName>
</protein>
<keyword evidence="3" id="KW-0808">Transferase</keyword>
<accession>A0A2T7UCC9</accession>
<evidence type="ECO:0000259" key="8">
    <source>
        <dbReference type="Pfam" id="PF20465"/>
    </source>
</evidence>
<sequence length="1222" mass="134716">MDQSLTPCEKTEKFIQRWQISTASERATSQSFIIELCELLDVARPHATADRDYMFERALKEAHADGHESDRYVDCYKRGHFILEAKKVNIGSHTKSYSNTLMGAHAQAQNYARALPADEGRPPIILVVDVGQVIQLFAEFSRTGGNYIPYPDPRSHQIKLQDLRDEKIRQRLHLVWTDPMALDPSRANAKVTREVASVLASVAKSLEADRNPPHQVGAFLTRCLFSMFAEDVGLLPASDKVEGKSEGKGAFTELLQTHRAHPATLQRMLQALWADMDRGGFSVAVQKEVLKFNGKLFKASQSEGYALLLSASQIDSLLTAAKANWTEVEPAIFGTLLERALDPDERHALGAHFTPRAYVDRLVIPTVIDPLRAEWSDTQAATMVLMGEHDALNAEADQLTDALADKQKTQREGKAKVQNELNAIDKLRANARAKKREAIQTVKAFHHRLCTVLVLDPACGSGNFLYVTLEHLKRLEGEVLNLLESLDAGQNSLNLEGETVSLQQLLGIELNSRAAALAELVLWIGYLQWQARTVGVGNIAEPVVHDYGNIQNRDAVLAYDSTEPQTDEAGRIVTRWDGKTFKPHPVTGLNVPDESSQVVQERYINPRKAQWPQAHFIVGNPPFIGASTMRAALGDGYVDALRSSWPEVPESADLVMYWWHQAALTVSAEQAQRFGFITTNSIKQTFNRRVMQAALDKPEKPLSLVFAVADHPWVDGANGAAVRIAMTAAQAGEHTGRLLTVQSETPQDDGEVAVTLSEAQGLLHADLRIGANVAAAKALRANLGLSNRGVQLFGAGFIVTREEATHLGLGTVPGLELHIREYRNGRDLTASPRDVMVIDLFGLGADEVRQKFPAVYQWLVERVKPERDAKGSTKDGAGYAKLWWLHGKPRQEMRKQMHGLPRYIATVETTKHRVFQFLHDTVLPDNKLVAIALQDGLQMGVLSSSLHTSWALSAGSWLGVGNDPVYVKTRCFETFPFPAEDTGLTPALTERIRQLAEQLDAHRKTQQAAHPDLTLTGMYNVLEKLRGDQALGAKDKTMHEQGLVSVLRTLHDELDAAVLQAYGWSNLGPVPHHDAAAHAAWTDALLLRLVDLNTRRAAEEATGTIRWLRPDYQNPAKPAQTAALEQTTMDLPSAETPDSTEEADAPTSTAKPLAQHPWPATLPEQIKAVADILSAAPSALDLDALAAHFKGRGRLRERLHVILDTLVAIGRVQSLNGKWRGV</sequence>
<evidence type="ECO:0000256" key="2">
    <source>
        <dbReference type="ARBA" id="ARBA00022603"/>
    </source>
</evidence>
<keyword evidence="12" id="KW-1185">Reference proteome</keyword>
<dbReference type="PANTHER" id="PTHR33841:SF1">
    <property type="entry name" value="DNA METHYLTRANSFERASE A"/>
    <property type="match status" value="1"/>
</dbReference>
<dbReference type="InterPro" id="IPR046816">
    <property type="entry name" value="MmeI_Mtase"/>
</dbReference>
<dbReference type="Proteomes" id="UP000037507">
    <property type="component" value="Unassembled WGS sequence"/>
</dbReference>
<dbReference type="InterPro" id="IPR046820">
    <property type="entry name" value="MmeI_TRD"/>
</dbReference>
<dbReference type="InterPro" id="IPR046819">
    <property type="entry name" value="MmeI_hel"/>
</dbReference>
<evidence type="ECO:0000313" key="11">
    <source>
        <dbReference type="EMBL" id="PVE42353.1"/>
    </source>
</evidence>